<feature type="transmembrane region" description="Helical" evidence="6">
    <location>
        <begin position="280"/>
        <end position="305"/>
    </location>
</feature>
<evidence type="ECO:0000313" key="15">
    <source>
        <dbReference type="Proteomes" id="UP000282582"/>
    </source>
</evidence>
<keyword evidence="4" id="KW-0539">Nucleus</keyword>
<dbReference type="InterPro" id="IPR007219">
    <property type="entry name" value="XnlR_reg_dom"/>
</dbReference>
<evidence type="ECO:0000313" key="12">
    <source>
        <dbReference type="Proteomes" id="UP000271337"/>
    </source>
</evidence>
<dbReference type="EMBL" id="QWIK01003027">
    <property type="protein sequence ID" value="RMX81015.1"/>
    <property type="molecule type" value="Genomic_DNA"/>
</dbReference>
<dbReference type="GO" id="GO:0000981">
    <property type="term" value="F:DNA-binding transcription factor activity, RNA polymerase II-specific"/>
    <property type="evidence" value="ECO:0007669"/>
    <property type="project" value="InterPro"/>
</dbReference>
<dbReference type="GO" id="GO:0006351">
    <property type="term" value="P:DNA-templated transcription"/>
    <property type="evidence" value="ECO:0007669"/>
    <property type="project" value="InterPro"/>
</dbReference>
<evidence type="ECO:0000313" key="11">
    <source>
        <dbReference type="EMBL" id="RMY35826.1"/>
    </source>
</evidence>
<dbReference type="GO" id="GO:0003677">
    <property type="term" value="F:DNA binding"/>
    <property type="evidence" value="ECO:0007669"/>
    <property type="project" value="InterPro"/>
</dbReference>
<keyword evidence="6" id="KW-1133">Transmembrane helix</keyword>
<dbReference type="AlphaFoldDB" id="A0A3M6VYT4"/>
<name>A0A3M6VYT4_HORWE</name>
<dbReference type="PROSITE" id="PS00463">
    <property type="entry name" value="ZN2_CY6_FUNGAL_1"/>
    <property type="match status" value="1"/>
</dbReference>
<evidence type="ECO:0000313" key="14">
    <source>
        <dbReference type="Proteomes" id="UP000281245"/>
    </source>
</evidence>
<dbReference type="Proteomes" id="UP000271337">
    <property type="component" value="Unassembled WGS sequence"/>
</dbReference>
<evidence type="ECO:0000313" key="13">
    <source>
        <dbReference type="Proteomes" id="UP000276864"/>
    </source>
</evidence>
<dbReference type="EMBL" id="QWIL01000348">
    <property type="protein sequence ID" value="RMY20055.1"/>
    <property type="molecule type" value="Genomic_DNA"/>
</dbReference>
<dbReference type="InterPro" id="IPR051127">
    <property type="entry name" value="Fungal_SecMet_Regulators"/>
</dbReference>
<dbReference type="EMBL" id="QWIJ01002917">
    <property type="protein sequence ID" value="RMX71256.1"/>
    <property type="molecule type" value="Genomic_DNA"/>
</dbReference>
<evidence type="ECO:0000256" key="4">
    <source>
        <dbReference type="ARBA" id="ARBA00023242"/>
    </source>
</evidence>
<feature type="domain" description="Zn(2)-C6 fungal-type" evidence="7">
    <location>
        <begin position="28"/>
        <end position="59"/>
    </location>
</feature>
<evidence type="ECO:0000256" key="1">
    <source>
        <dbReference type="ARBA" id="ARBA00022723"/>
    </source>
</evidence>
<sequence>MDGAASEVELRRRKRRVPDEYRKRASKACDRCKKRKNRCNPSSAGACRRCQVAGYNCSLTELTDMSAMNTQPPQACPSASAPHRPGIQYRHNSHSASPVRPQIETMANDIALTPSEYPGWASFLAKLQDTFCVELPKALSYHAQNASHPGSSSPSSEAQRERLKAALSRFPPWKVAQFLVSVQIEHGTDCFFYFDQPRFMADLFELYHQDDSHYKENASFVCLALAVFALGSQWTALSKPTDCASVSVPEDQDPGRIFYDTAQTLIGDVVSSSSLTSVQAVFVLSVYLLPASAFGAAFVYMGIALRKAMTIELHRESSDASTPEVDQESRRRLWWAIYSLERTLTIKLNKPPSIDAIHISARLPDRCRGLDDNQKFDNLPLQRANAQLIAILDRISSPYPSTSSQMLPLETKLKQWKASIPQELRREVIPSDSSNYRAVMHLHLNYYFAWIAMGRVAVVTVARAHVASSLHRDQAPTPLDPAVLTVAQSCIKSARKMLGLFEDLHKTGNITRFSFTDFQGCSIATIVLLVGSLISGEQECRTIASAGLDYLRLMAGKQVTPWKGVRFVEAVQTIVVEASLKARATKEPCTPSAPVTSDPATSDYNQWAEWLQTVQNPEAGRATQGLSAEYPTSRPPSVTQDRQVRQQDLPASLANDLNDATFPVTPSHSIRLHAQEATAFQASFAYDSVPNTGNQVFSSTAEPTFGGSNGTDYDFMMGLTGLSVLDFPDEIDMDLTFGSPVW</sequence>
<dbReference type="SMART" id="SM00066">
    <property type="entry name" value="GAL4"/>
    <property type="match status" value="1"/>
</dbReference>
<protein>
    <recommendedName>
        <fullName evidence="7">Zn(2)-C6 fungal-type domain-containing protein</fullName>
    </recommendedName>
</protein>
<dbReference type="Proteomes" id="UP000281245">
    <property type="component" value="Unassembled WGS sequence"/>
</dbReference>
<feature type="region of interest" description="Disordered" evidence="5">
    <location>
        <begin position="1"/>
        <end position="25"/>
    </location>
</feature>
<dbReference type="PROSITE" id="PS50048">
    <property type="entry name" value="ZN2_CY6_FUNGAL_2"/>
    <property type="match status" value="1"/>
</dbReference>
<evidence type="ECO:0000259" key="7">
    <source>
        <dbReference type="PROSITE" id="PS50048"/>
    </source>
</evidence>
<evidence type="ECO:0000313" key="8">
    <source>
        <dbReference type="EMBL" id="RMX71256.1"/>
    </source>
</evidence>
<dbReference type="Pfam" id="PF00172">
    <property type="entry name" value="Zn_clus"/>
    <property type="match status" value="1"/>
</dbReference>
<proteinExistence type="predicted"/>
<dbReference type="EMBL" id="QWIM01000346">
    <property type="protein sequence ID" value="RMY35826.1"/>
    <property type="molecule type" value="Genomic_DNA"/>
</dbReference>
<dbReference type="VEuPathDB" id="FungiDB:BTJ68_10707"/>
<dbReference type="OrthoDB" id="3266505at2759"/>
<dbReference type="PANTHER" id="PTHR47424">
    <property type="entry name" value="REGULATORY PROTEIN GAL4"/>
    <property type="match status" value="1"/>
</dbReference>
<dbReference type="InterPro" id="IPR001138">
    <property type="entry name" value="Zn2Cys6_DnaBD"/>
</dbReference>
<dbReference type="CDD" id="cd00067">
    <property type="entry name" value="GAL4"/>
    <property type="match status" value="1"/>
</dbReference>
<dbReference type="Proteomes" id="UP000276864">
    <property type="component" value="Unassembled WGS sequence"/>
</dbReference>
<keyword evidence="2" id="KW-0805">Transcription regulation</keyword>
<dbReference type="CDD" id="cd12148">
    <property type="entry name" value="fungal_TF_MHR"/>
    <property type="match status" value="1"/>
</dbReference>
<keyword evidence="1" id="KW-0479">Metal-binding</keyword>
<keyword evidence="6" id="KW-0812">Transmembrane</keyword>
<evidence type="ECO:0000256" key="5">
    <source>
        <dbReference type="SAM" id="MobiDB-lite"/>
    </source>
</evidence>
<organism evidence="8 14">
    <name type="scientific">Hortaea werneckii</name>
    <name type="common">Black yeast</name>
    <name type="synonym">Cladosporium werneckii</name>
    <dbReference type="NCBI Taxonomy" id="91943"/>
    <lineage>
        <taxon>Eukaryota</taxon>
        <taxon>Fungi</taxon>
        <taxon>Dikarya</taxon>
        <taxon>Ascomycota</taxon>
        <taxon>Pezizomycotina</taxon>
        <taxon>Dothideomycetes</taxon>
        <taxon>Dothideomycetidae</taxon>
        <taxon>Mycosphaerellales</taxon>
        <taxon>Teratosphaeriaceae</taxon>
        <taxon>Hortaea</taxon>
    </lineage>
</organism>
<dbReference type="SMART" id="SM00906">
    <property type="entry name" value="Fungal_trans"/>
    <property type="match status" value="1"/>
</dbReference>
<reference evidence="12 13" key="1">
    <citation type="journal article" date="2018" name="BMC Genomics">
        <title>Genomic evidence for intraspecific hybridization in a clonal and extremely halotolerant yeast.</title>
        <authorList>
            <person name="Gostincar C."/>
            <person name="Stajich J.E."/>
            <person name="Zupancic J."/>
            <person name="Zalar P."/>
            <person name="Gunde-Cimerman N."/>
        </authorList>
    </citation>
    <scope>NUCLEOTIDE SEQUENCE [LARGE SCALE GENOMIC DNA]</scope>
    <source>
        <strain evidence="11 13">EXF-6651</strain>
        <strain evidence="9 15">EXF-6654</strain>
        <strain evidence="8 14">EXF-6656</strain>
        <strain evidence="10 12">EXF-6669</strain>
    </source>
</reference>
<evidence type="ECO:0000313" key="9">
    <source>
        <dbReference type="EMBL" id="RMX81015.1"/>
    </source>
</evidence>
<keyword evidence="6" id="KW-0472">Membrane</keyword>
<evidence type="ECO:0000256" key="6">
    <source>
        <dbReference type="SAM" id="Phobius"/>
    </source>
</evidence>
<feature type="transmembrane region" description="Helical" evidence="6">
    <location>
        <begin position="444"/>
        <end position="466"/>
    </location>
</feature>
<dbReference type="SUPFAM" id="SSF57701">
    <property type="entry name" value="Zn2/Cys6 DNA-binding domain"/>
    <property type="match status" value="1"/>
</dbReference>
<dbReference type="PANTHER" id="PTHR47424:SF6">
    <property type="entry name" value="PROLINE UTILIZATION TRANS-ACTIVATOR"/>
    <property type="match status" value="1"/>
</dbReference>
<evidence type="ECO:0000313" key="10">
    <source>
        <dbReference type="EMBL" id="RMY20055.1"/>
    </source>
</evidence>
<dbReference type="Pfam" id="PF04082">
    <property type="entry name" value="Fungal_trans"/>
    <property type="match status" value="1"/>
</dbReference>
<dbReference type="Proteomes" id="UP000282582">
    <property type="component" value="Unassembled WGS sequence"/>
</dbReference>
<dbReference type="GO" id="GO:0008270">
    <property type="term" value="F:zinc ion binding"/>
    <property type="evidence" value="ECO:0007669"/>
    <property type="project" value="InterPro"/>
</dbReference>
<evidence type="ECO:0000256" key="3">
    <source>
        <dbReference type="ARBA" id="ARBA00023163"/>
    </source>
</evidence>
<evidence type="ECO:0000256" key="2">
    <source>
        <dbReference type="ARBA" id="ARBA00023015"/>
    </source>
</evidence>
<keyword evidence="3" id="KW-0804">Transcription</keyword>
<gene>
    <name evidence="11" type="ORF">D0866_04340</name>
    <name evidence="10" type="ORF">D0867_04277</name>
    <name evidence="9" type="ORF">D0868_16054</name>
    <name evidence="8" type="ORF">D0869_15820</name>
</gene>
<dbReference type="InterPro" id="IPR036864">
    <property type="entry name" value="Zn2-C6_fun-type_DNA-bd_sf"/>
</dbReference>
<comment type="caution">
    <text evidence="8">The sequence shown here is derived from an EMBL/GenBank/DDBJ whole genome shotgun (WGS) entry which is preliminary data.</text>
</comment>
<accession>A0A3M6VYT4</accession>